<name>A0ABZ0VA71_9MICO</name>
<organism evidence="2 3">
    <name type="scientific">Microbacterium invictum</name>
    <dbReference type="NCBI Taxonomy" id="515415"/>
    <lineage>
        <taxon>Bacteria</taxon>
        <taxon>Bacillati</taxon>
        <taxon>Actinomycetota</taxon>
        <taxon>Actinomycetes</taxon>
        <taxon>Micrococcales</taxon>
        <taxon>Microbacteriaceae</taxon>
        <taxon>Microbacterium</taxon>
    </lineage>
</organism>
<keyword evidence="1" id="KW-0812">Transmembrane</keyword>
<dbReference type="Proteomes" id="UP001324533">
    <property type="component" value="Chromosome"/>
</dbReference>
<feature type="transmembrane region" description="Helical" evidence="1">
    <location>
        <begin position="12"/>
        <end position="36"/>
    </location>
</feature>
<feature type="transmembrane region" description="Helical" evidence="1">
    <location>
        <begin position="86"/>
        <end position="110"/>
    </location>
</feature>
<proteinExistence type="predicted"/>
<evidence type="ECO:0000256" key="1">
    <source>
        <dbReference type="SAM" id="Phobius"/>
    </source>
</evidence>
<keyword evidence="1" id="KW-1133">Transmembrane helix</keyword>
<keyword evidence="1" id="KW-0472">Membrane</keyword>
<keyword evidence="3" id="KW-1185">Reference proteome</keyword>
<accession>A0ABZ0VA71</accession>
<sequence>MMLLLGLLAGPFGAIFMAIGALFLVVPAAVILVVAARVMRDRKYATGPVAAVMILGWSLALGCGALIGSIASPGVPSSMNLGVAPILFWLALLSPFALAGAVIATTWTLVRKARIEPRGALR</sequence>
<gene>
    <name evidence="2" type="ORF">T9R20_00690</name>
</gene>
<feature type="transmembrane region" description="Helical" evidence="1">
    <location>
        <begin position="48"/>
        <end position="71"/>
    </location>
</feature>
<evidence type="ECO:0000313" key="2">
    <source>
        <dbReference type="EMBL" id="WQB70510.1"/>
    </source>
</evidence>
<evidence type="ECO:0000313" key="3">
    <source>
        <dbReference type="Proteomes" id="UP001324533"/>
    </source>
</evidence>
<reference evidence="2 3" key="1">
    <citation type="submission" date="2023-06" db="EMBL/GenBank/DDBJ databases">
        <title>Rock-solubilizing bacteria, Microbacterium invictum, promotes re-establishment of vegetation in rocky wasteland by accelerating rock bio-weathering and reshaping soil bacterial community.</title>
        <authorList>
            <person name="Liu C."/>
        </authorList>
    </citation>
    <scope>NUCLEOTIDE SEQUENCE [LARGE SCALE GENOMIC DNA]</scope>
    <source>
        <strain evidence="2 3">X-18</strain>
    </source>
</reference>
<dbReference type="RefSeq" id="WP_322410652.1">
    <property type="nucleotide sequence ID" value="NZ_CP139779.1"/>
</dbReference>
<dbReference type="EMBL" id="CP139779">
    <property type="protein sequence ID" value="WQB70510.1"/>
    <property type="molecule type" value="Genomic_DNA"/>
</dbReference>
<protein>
    <submittedName>
        <fullName evidence="2">Uncharacterized protein</fullName>
    </submittedName>
</protein>